<name>A0ABU5DF49_9BURK</name>
<evidence type="ECO:0000313" key="3">
    <source>
        <dbReference type="Proteomes" id="UP001285263"/>
    </source>
</evidence>
<gene>
    <name evidence="2" type="ORF">SNE35_09655</name>
</gene>
<dbReference type="Pfam" id="PF18734">
    <property type="entry name" value="HEPN_AbiU2"/>
    <property type="match status" value="1"/>
</dbReference>
<accession>A0ABU5DF49</accession>
<proteinExistence type="predicted"/>
<evidence type="ECO:0000313" key="2">
    <source>
        <dbReference type="EMBL" id="MDY0744774.1"/>
    </source>
</evidence>
<protein>
    <recommendedName>
        <fullName evidence="1">HEPN AbiU2-like domain-containing protein</fullName>
    </recommendedName>
</protein>
<reference evidence="2 3" key="1">
    <citation type="submission" date="2023-11" db="EMBL/GenBank/DDBJ databases">
        <title>Paucibacter sp. nov., isolated from fresh soil in Korea.</title>
        <authorList>
            <person name="Le N.T.T."/>
        </authorList>
    </citation>
    <scope>NUCLEOTIDE SEQUENCE [LARGE SCALE GENOMIC DNA]</scope>
    <source>
        <strain evidence="2 3">R3-3</strain>
    </source>
</reference>
<dbReference type="Proteomes" id="UP001285263">
    <property type="component" value="Unassembled WGS sequence"/>
</dbReference>
<dbReference type="EMBL" id="JAXCLA010000003">
    <property type="protein sequence ID" value="MDY0744774.1"/>
    <property type="molecule type" value="Genomic_DNA"/>
</dbReference>
<keyword evidence="3" id="KW-1185">Reference proteome</keyword>
<dbReference type="InterPro" id="IPR040704">
    <property type="entry name" value="HEPN_AbiU2"/>
</dbReference>
<sequence length="275" mass="30839">MLNQVLNLTWHTAVFRTMNEARRLEPQRSVNGATWELMTAGYSNIITLGIRRLVDNHPNADSVLNVIGRIERRPELLTREFYVCHDGLPFDDQAVFKAHLETSKSDPGPQWLETTGPEAFDTAARMHEAFDGLCGYPQVRKPLDRIDAAFFATLRAQLKHPAIEKVCTMVDKTVAHAERIPTGAPAVPVATYNDVDEALSIIVRVCQFVSWNLLAEGGFSSVVATPQFDVLEHLDQPWCLPETLPALREHWQEIARSMDDWASASEATLLPKKPT</sequence>
<feature type="domain" description="HEPN AbiU2-like" evidence="1">
    <location>
        <begin position="13"/>
        <end position="215"/>
    </location>
</feature>
<comment type="caution">
    <text evidence="2">The sequence shown here is derived from an EMBL/GenBank/DDBJ whole genome shotgun (WGS) entry which is preliminary data.</text>
</comment>
<organism evidence="2 3">
    <name type="scientific">Roseateles agri</name>
    <dbReference type="NCBI Taxonomy" id="3098619"/>
    <lineage>
        <taxon>Bacteria</taxon>
        <taxon>Pseudomonadati</taxon>
        <taxon>Pseudomonadota</taxon>
        <taxon>Betaproteobacteria</taxon>
        <taxon>Burkholderiales</taxon>
        <taxon>Sphaerotilaceae</taxon>
        <taxon>Roseateles</taxon>
    </lineage>
</organism>
<dbReference type="RefSeq" id="WP_320422686.1">
    <property type="nucleotide sequence ID" value="NZ_JAXCLA010000003.1"/>
</dbReference>
<evidence type="ECO:0000259" key="1">
    <source>
        <dbReference type="Pfam" id="PF18734"/>
    </source>
</evidence>